<reference evidence="13 14" key="1">
    <citation type="submission" date="2021-06" db="EMBL/GenBank/DDBJ databases">
        <authorList>
            <person name="Palmer J.M."/>
        </authorList>
    </citation>
    <scope>NUCLEOTIDE SEQUENCE [LARGE SCALE GENOMIC DNA]</scope>
    <source>
        <strain evidence="13 14">AS_MEX2019</strain>
        <tissue evidence="13">Muscle</tissue>
    </source>
</reference>
<gene>
    <name evidence="13" type="ORF">AMECASPLE_034699</name>
</gene>
<evidence type="ECO:0000256" key="9">
    <source>
        <dbReference type="ARBA" id="ARBA00023743"/>
    </source>
</evidence>
<dbReference type="Pfam" id="PF01642">
    <property type="entry name" value="MM_CoA_mutase"/>
    <property type="match status" value="1"/>
</dbReference>
<evidence type="ECO:0000256" key="7">
    <source>
        <dbReference type="ARBA" id="ARBA00023285"/>
    </source>
</evidence>
<comment type="function">
    <text evidence="9">Catalyzes the reversible isomerization of methylmalonyl-CoA (MMCoA) (generated from branched-chain amino acid metabolism and degradation of dietary odd chain fatty acids and cholesterol) to succinyl-CoA (3-carboxypropionyl-CoA), a key intermediate of the tricarboxylic acid cycle.</text>
</comment>
<dbReference type="InterPro" id="IPR058549">
    <property type="entry name" value="MeMalonylCoA_mutase_a/b_site"/>
</dbReference>
<evidence type="ECO:0000256" key="8">
    <source>
        <dbReference type="ARBA" id="ARBA00023703"/>
    </source>
</evidence>
<evidence type="ECO:0000313" key="13">
    <source>
        <dbReference type="EMBL" id="MEQ2285704.1"/>
    </source>
</evidence>
<dbReference type="EC" id="5.4.99.2" evidence="3"/>
<sequence>MNFYMEIAKLRAGRRLWATLIKENFQPKDPKSLLLRTHCQTSGWSLTEQDPYNNVIRTVIEAMAAVFGGTQSLHTNSFDEALGLPTVKSARIARNTQIIIQEESGIPKVADPWGGSFMMEALTDDVYNTALKFIKEIEEMGGMARAVAEGIPKLRIEECAARRQARIDSGSEVIVGVNKYRLEKEETVEVLAIDNTVVRQKQIEKLKKVSLAIDLKIVVRRSHCLKNCCGGPQILRQSILVKKIPSLQPFYRNTINI</sequence>
<comment type="cofactor">
    <cofactor evidence="1">
        <name>adenosylcob(III)alamin</name>
        <dbReference type="ChEBI" id="CHEBI:18408"/>
    </cofactor>
</comment>
<comment type="subunit">
    <text evidence="11">Homodimer. Interacts (the apoenzyme form) with MMAA; the interaction is GTP dependent.</text>
</comment>
<comment type="similarity">
    <text evidence="2">Belongs to the methylmalonyl-CoA mutase family.</text>
</comment>
<dbReference type="SUPFAM" id="SSF51703">
    <property type="entry name" value="Cobalamin (vitamin B12)-dependent enzymes"/>
    <property type="match status" value="1"/>
</dbReference>
<dbReference type="Proteomes" id="UP001469553">
    <property type="component" value="Unassembled WGS sequence"/>
</dbReference>
<evidence type="ECO:0000256" key="3">
    <source>
        <dbReference type="ARBA" id="ARBA00012398"/>
    </source>
</evidence>
<dbReference type="PANTHER" id="PTHR48101:SF4">
    <property type="entry name" value="METHYLMALONYL-COA MUTASE, MITOCHONDRIAL"/>
    <property type="match status" value="1"/>
</dbReference>
<proteinExistence type="inferred from homology"/>
<evidence type="ECO:0000259" key="12">
    <source>
        <dbReference type="Pfam" id="PF01642"/>
    </source>
</evidence>
<evidence type="ECO:0000256" key="10">
    <source>
        <dbReference type="ARBA" id="ARBA00033108"/>
    </source>
</evidence>
<evidence type="ECO:0000256" key="6">
    <source>
        <dbReference type="ARBA" id="ARBA00023235"/>
    </source>
</evidence>
<evidence type="ECO:0000256" key="11">
    <source>
        <dbReference type="ARBA" id="ARBA00046548"/>
    </source>
</evidence>
<dbReference type="InterPro" id="IPR006098">
    <property type="entry name" value="MMCoA_mutase_a_cat"/>
</dbReference>
<dbReference type="Gene3D" id="3.20.20.240">
    <property type="entry name" value="Methylmalonyl-CoA mutase"/>
    <property type="match status" value="1"/>
</dbReference>
<keyword evidence="14" id="KW-1185">Reference proteome</keyword>
<dbReference type="InterPro" id="IPR016176">
    <property type="entry name" value="Cbl-dep_enz_cat"/>
</dbReference>
<accession>A0ABV0XW31</accession>
<evidence type="ECO:0000256" key="1">
    <source>
        <dbReference type="ARBA" id="ARBA00001922"/>
    </source>
</evidence>
<evidence type="ECO:0000256" key="2">
    <source>
        <dbReference type="ARBA" id="ARBA00008465"/>
    </source>
</evidence>
<dbReference type="InterPro" id="IPR006099">
    <property type="entry name" value="MeMalonylCoA_mutase_a/b_cat"/>
</dbReference>
<dbReference type="PROSITE" id="PS00544">
    <property type="entry name" value="METMALONYL_COA_MUTASE"/>
    <property type="match status" value="1"/>
</dbReference>
<keyword evidence="5" id="KW-0846">Cobalamin</keyword>
<feature type="domain" description="Methylmalonyl-CoA mutase alpha/beta chain catalytic" evidence="12">
    <location>
        <begin position="1"/>
        <end position="214"/>
    </location>
</feature>
<keyword evidence="6" id="KW-0413">Isomerase</keyword>
<name>A0ABV0XW31_9TELE</name>
<dbReference type="EMBL" id="JAHRIP010014378">
    <property type="protein sequence ID" value="MEQ2285704.1"/>
    <property type="molecule type" value="Genomic_DNA"/>
</dbReference>
<evidence type="ECO:0000313" key="14">
    <source>
        <dbReference type="Proteomes" id="UP001469553"/>
    </source>
</evidence>
<protein>
    <recommendedName>
        <fullName evidence="4">Methylmalonyl-CoA mutase, mitochondrial</fullName>
        <ecNumber evidence="3">5.4.99.2</ecNumber>
    </recommendedName>
    <alternativeName>
        <fullName evidence="10">Methylmalonyl-CoA isomerase</fullName>
    </alternativeName>
</protein>
<comment type="caution">
    <text evidence="13">The sequence shown here is derived from an EMBL/GenBank/DDBJ whole genome shotgun (WGS) entry which is preliminary data.</text>
</comment>
<keyword evidence="7" id="KW-0170">Cobalt</keyword>
<evidence type="ECO:0000256" key="4">
    <source>
        <dbReference type="ARBA" id="ARBA00014305"/>
    </source>
</evidence>
<dbReference type="PANTHER" id="PTHR48101">
    <property type="entry name" value="METHYLMALONYL-COA MUTASE, MITOCHONDRIAL-RELATED"/>
    <property type="match status" value="1"/>
</dbReference>
<comment type="catalytic activity">
    <reaction evidence="8">
        <text>(R)-methylmalonyl-CoA = succinyl-CoA</text>
        <dbReference type="Rhea" id="RHEA:22888"/>
        <dbReference type="ChEBI" id="CHEBI:57292"/>
        <dbReference type="ChEBI" id="CHEBI:57326"/>
        <dbReference type="EC" id="5.4.99.2"/>
    </reaction>
    <physiologicalReaction direction="left-to-right" evidence="8">
        <dbReference type="Rhea" id="RHEA:22889"/>
    </physiologicalReaction>
</comment>
<organism evidence="13 14">
    <name type="scientific">Ameca splendens</name>
    <dbReference type="NCBI Taxonomy" id="208324"/>
    <lineage>
        <taxon>Eukaryota</taxon>
        <taxon>Metazoa</taxon>
        <taxon>Chordata</taxon>
        <taxon>Craniata</taxon>
        <taxon>Vertebrata</taxon>
        <taxon>Euteleostomi</taxon>
        <taxon>Actinopterygii</taxon>
        <taxon>Neopterygii</taxon>
        <taxon>Teleostei</taxon>
        <taxon>Neoteleostei</taxon>
        <taxon>Acanthomorphata</taxon>
        <taxon>Ovalentaria</taxon>
        <taxon>Atherinomorphae</taxon>
        <taxon>Cyprinodontiformes</taxon>
        <taxon>Goodeidae</taxon>
        <taxon>Ameca</taxon>
    </lineage>
</organism>
<dbReference type="NCBIfam" id="TIGR00641">
    <property type="entry name" value="acid_CoA_mut_N"/>
    <property type="match status" value="1"/>
</dbReference>
<evidence type="ECO:0000256" key="5">
    <source>
        <dbReference type="ARBA" id="ARBA00022628"/>
    </source>
</evidence>